<evidence type="ECO:0000256" key="1">
    <source>
        <dbReference type="ARBA" id="ARBA00023015"/>
    </source>
</evidence>
<dbReference type="InterPro" id="IPR036271">
    <property type="entry name" value="Tet_transcr_reg_TetR-rel_C_sf"/>
</dbReference>
<organism evidence="6 7">
    <name type="scientific">Oxalicibacterium flavum</name>
    <dbReference type="NCBI Taxonomy" id="179467"/>
    <lineage>
        <taxon>Bacteria</taxon>
        <taxon>Pseudomonadati</taxon>
        <taxon>Pseudomonadota</taxon>
        <taxon>Betaproteobacteria</taxon>
        <taxon>Burkholderiales</taxon>
        <taxon>Oxalobacteraceae</taxon>
        <taxon>Oxalicibacterium</taxon>
    </lineage>
</organism>
<comment type="caution">
    <text evidence="6">The sequence shown here is derived from an EMBL/GenBank/DDBJ whole genome shotgun (WGS) entry which is preliminary data.</text>
</comment>
<evidence type="ECO:0000259" key="5">
    <source>
        <dbReference type="PROSITE" id="PS50977"/>
    </source>
</evidence>
<dbReference type="PANTHER" id="PTHR47506">
    <property type="entry name" value="TRANSCRIPTIONAL REGULATORY PROTEIN"/>
    <property type="match status" value="1"/>
</dbReference>
<keyword evidence="3" id="KW-0804">Transcription</keyword>
<gene>
    <name evidence="6" type="ORF">GCM10007205_21930</name>
</gene>
<dbReference type="PRINTS" id="PR00455">
    <property type="entry name" value="HTHTETR"/>
</dbReference>
<reference evidence="6" key="2">
    <citation type="submission" date="2020-09" db="EMBL/GenBank/DDBJ databases">
        <authorList>
            <person name="Sun Q."/>
            <person name="Sedlacek I."/>
        </authorList>
    </citation>
    <scope>NUCLEOTIDE SEQUENCE</scope>
    <source>
        <strain evidence="6">CCM 7086</strain>
    </source>
</reference>
<dbReference type="InterPro" id="IPR011075">
    <property type="entry name" value="TetR_C"/>
</dbReference>
<name>A0A8J2XXK0_9BURK</name>
<dbReference type="Gene3D" id="1.10.357.10">
    <property type="entry name" value="Tetracycline Repressor, domain 2"/>
    <property type="match status" value="1"/>
</dbReference>
<feature type="DNA-binding region" description="H-T-H motif" evidence="4">
    <location>
        <begin position="26"/>
        <end position="45"/>
    </location>
</feature>
<sequence>MAADKKEALVGKAMELFAKGGYTAIGIDRILAEAGVAKMTLYKYFPSKTDLILEVLVRRDDYFRNSLMAAAERKKSTAAKIQALFTWHEEWFRRDDFNGCMFINAAAEFHERDSPIHQVAARHKQLIVDYIEGVLKDEYGARARKLARQINMLLDGAIDAAHVIGNPNAAAEAWEAAKSLLGRS</sequence>
<dbReference type="InterPro" id="IPR009057">
    <property type="entry name" value="Homeodomain-like_sf"/>
</dbReference>
<dbReference type="SUPFAM" id="SSF48498">
    <property type="entry name" value="Tetracyclin repressor-like, C-terminal domain"/>
    <property type="match status" value="1"/>
</dbReference>
<dbReference type="Proteomes" id="UP000620266">
    <property type="component" value="Unassembled WGS sequence"/>
</dbReference>
<reference evidence="6" key="1">
    <citation type="journal article" date="2014" name="Int. J. Syst. Evol. Microbiol.">
        <title>Complete genome sequence of Corynebacterium casei LMG S-19264T (=DSM 44701T), isolated from a smear-ripened cheese.</title>
        <authorList>
            <consortium name="US DOE Joint Genome Institute (JGI-PGF)"/>
            <person name="Walter F."/>
            <person name="Albersmeier A."/>
            <person name="Kalinowski J."/>
            <person name="Ruckert C."/>
        </authorList>
    </citation>
    <scope>NUCLEOTIDE SEQUENCE</scope>
    <source>
        <strain evidence="6">CCM 7086</strain>
    </source>
</reference>
<evidence type="ECO:0000313" key="7">
    <source>
        <dbReference type="Proteomes" id="UP000620266"/>
    </source>
</evidence>
<dbReference type="GO" id="GO:0003677">
    <property type="term" value="F:DNA binding"/>
    <property type="evidence" value="ECO:0007669"/>
    <property type="project" value="UniProtKB-UniRule"/>
</dbReference>
<dbReference type="SUPFAM" id="SSF46689">
    <property type="entry name" value="Homeodomain-like"/>
    <property type="match status" value="1"/>
</dbReference>
<evidence type="ECO:0000313" key="6">
    <source>
        <dbReference type="EMBL" id="GGC12628.1"/>
    </source>
</evidence>
<keyword evidence="1" id="KW-0805">Transcription regulation</keyword>
<evidence type="ECO:0000256" key="4">
    <source>
        <dbReference type="PROSITE-ProRule" id="PRU00335"/>
    </source>
</evidence>
<dbReference type="InterPro" id="IPR001647">
    <property type="entry name" value="HTH_TetR"/>
</dbReference>
<evidence type="ECO:0000256" key="3">
    <source>
        <dbReference type="ARBA" id="ARBA00023163"/>
    </source>
</evidence>
<keyword evidence="2 4" id="KW-0238">DNA-binding</keyword>
<feature type="domain" description="HTH tetR-type" evidence="5">
    <location>
        <begin position="3"/>
        <end position="63"/>
    </location>
</feature>
<dbReference type="AlphaFoldDB" id="A0A8J2XXK0"/>
<dbReference type="Pfam" id="PF00440">
    <property type="entry name" value="TetR_N"/>
    <property type="match status" value="1"/>
</dbReference>
<dbReference type="PROSITE" id="PS50977">
    <property type="entry name" value="HTH_TETR_2"/>
    <property type="match status" value="1"/>
</dbReference>
<dbReference type="Pfam" id="PF16925">
    <property type="entry name" value="TetR_C_13"/>
    <property type="match status" value="1"/>
</dbReference>
<accession>A0A8J2XXK0</accession>
<protein>
    <submittedName>
        <fullName evidence="6">TetR family transcriptional regulator</fullName>
    </submittedName>
</protein>
<evidence type="ECO:0000256" key="2">
    <source>
        <dbReference type="ARBA" id="ARBA00023125"/>
    </source>
</evidence>
<proteinExistence type="predicted"/>
<keyword evidence="7" id="KW-1185">Reference proteome</keyword>
<dbReference type="PANTHER" id="PTHR47506:SF1">
    <property type="entry name" value="HTH-TYPE TRANSCRIPTIONAL REGULATOR YJDC"/>
    <property type="match status" value="1"/>
</dbReference>
<dbReference type="EMBL" id="BMCG01000004">
    <property type="protein sequence ID" value="GGC12628.1"/>
    <property type="molecule type" value="Genomic_DNA"/>
</dbReference>